<dbReference type="AlphaFoldDB" id="A0A655DAS7"/>
<organism evidence="1 2">
    <name type="scientific">Mycobacterium tuberculosis</name>
    <dbReference type="NCBI Taxonomy" id="1773"/>
    <lineage>
        <taxon>Bacteria</taxon>
        <taxon>Bacillati</taxon>
        <taxon>Actinomycetota</taxon>
        <taxon>Actinomycetes</taxon>
        <taxon>Mycobacteriales</taxon>
        <taxon>Mycobacteriaceae</taxon>
        <taxon>Mycobacterium</taxon>
        <taxon>Mycobacterium tuberculosis complex</taxon>
    </lineage>
</organism>
<gene>
    <name evidence="1" type="ORF">ERS007661_00853</name>
</gene>
<reference evidence="1 2" key="1">
    <citation type="submission" date="2015-03" db="EMBL/GenBank/DDBJ databases">
        <authorList>
            <consortium name="Pathogen Informatics"/>
        </authorList>
    </citation>
    <scope>NUCLEOTIDE SEQUENCE [LARGE SCALE GENOMIC DNA]</scope>
    <source>
        <strain evidence="1 2">D00501624</strain>
    </source>
</reference>
<protein>
    <submittedName>
        <fullName evidence="1">Uncharacterized protein</fullName>
    </submittedName>
</protein>
<name>A0A655DAS7_MYCTX</name>
<accession>A0A655DAS7</accession>
<evidence type="ECO:0000313" key="2">
    <source>
        <dbReference type="Proteomes" id="UP000039217"/>
    </source>
</evidence>
<dbReference type="EMBL" id="CQQC01000194">
    <property type="protein sequence ID" value="CNU55770.1"/>
    <property type="molecule type" value="Genomic_DNA"/>
</dbReference>
<dbReference type="Proteomes" id="UP000039217">
    <property type="component" value="Unassembled WGS sequence"/>
</dbReference>
<sequence length="162" mass="18019">MVHTQDLVFAQHRSQPGVEFERGGQVVAERLFHGNACALQQPHVREIFDNRREQRRRHFQVIQRPTGRANQFGQRIVELAVGDVTVQVGQPARQPVEHRIVDLFGTTDGLASPLDQLPDGHVVTGHTQDGAVQQLVALEPIQRAEGHLAGQVTGNSEDHQQI</sequence>
<proteinExistence type="predicted"/>
<evidence type="ECO:0000313" key="1">
    <source>
        <dbReference type="EMBL" id="CNU55770.1"/>
    </source>
</evidence>